<dbReference type="SMART" id="SM00342">
    <property type="entry name" value="HTH_ARAC"/>
    <property type="match status" value="1"/>
</dbReference>
<dbReference type="Pfam" id="PF12833">
    <property type="entry name" value="HTH_18"/>
    <property type="match status" value="1"/>
</dbReference>
<feature type="transmembrane region" description="Helical" evidence="4">
    <location>
        <begin position="173"/>
        <end position="194"/>
    </location>
</feature>
<dbReference type="PANTHER" id="PTHR43280">
    <property type="entry name" value="ARAC-FAMILY TRANSCRIPTIONAL REGULATOR"/>
    <property type="match status" value="1"/>
</dbReference>
<feature type="transmembrane region" description="Helical" evidence="4">
    <location>
        <begin position="31"/>
        <end position="49"/>
    </location>
</feature>
<accession>A0A6G6GM66</accession>
<dbReference type="PANTHER" id="PTHR43280:SF29">
    <property type="entry name" value="ARAC-FAMILY TRANSCRIPTIONAL REGULATOR"/>
    <property type="match status" value="1"/>
</dbReference>
<dbReference type="Gene3D" id="1.10.10.60">
    <property type="entry name" value="Homeodomain-like"/>
    <property type="match status" value="2"/>
</dbReference>
<protein>
    <submittedName>
        <fullName evidence="6">AraC family transcriptional regulator</fullName>
    </submittedName>
</protein>
<keyword evidence="1" id="KW-0805">Transcription regulation</keyword>
<evidence type="ECO:0000313" key="7">
    <source>
        <dbReference type="Proteomes" id="UP000505306"/>
    </source>
</evidence>
<keyword evidence="4" id="KW-0472">Membrane</keyword>
<dbReference type="KEGG" id="mgel:G5B37_08695"/>
<feature type="transmembrane region" description="Helical" evidence="4">
    <location>
        <begin position="206"/>
        <end position="224"/>
    </location>
</feature>
<sequence length="363" mass="42735">MNSWELIFLFFAFQSMLFAAYFFLRNRGDTLSNCFLGAFLVLFSLNLAYNVLYWSKLLFTPAYVALFGYLSLIWITYPILIYMYARRVVTQIKVGVKDLVHLLPILFVFWCYSPIYFLSSEDKLDILTQGRTGEYIHLSPYIVWIISAFLIFYTCYTFFSFRRKPIGQNKKKWLYWVLGAFSCYVIAMVSYFLISRLGHITTEDDYVIMYLIVLFIGVMTYFALMQPAIFEGLKLEHIIPFVKYKKTGLTPKHSKELKKELLSLMRIEQPYLDGNLRLDDLAQQLNISRHHMSQIINEHFDTNFFDFVNSYRIETAKKLLENDDTKTITDVIYASGFNNRVSFYKAFKRHTGATPSTYKSVED</sequence>
<feature type="transmembrane region" description="Helical" evidence="4">
    <location>
        <begin position="6"/>
        <end position="24"/>
    </location>
</feature>
<evidence type="ECO:0000259" key="5">
    <source>
        <dbReference type="PROSITE" id="PS01124"/>
    </source>
</evidence>
<dbReference type="SUPFAM" id="SSF46689">
    <property type="entry name" value="Homeodomain-like"/>
    <property type="match status" value="1"/>
</dbReference>
<evidence type="ECO:0000256" key="4">
    <source>
        <dbReference type="SAM" id="Phobius"/>
    </source>
</evidence>
<proteinExistence type="predicted"/>
<name>A0A6G6GM66_9FLAO</name>
<evidence type="ECO:0000256" key="1">
    <source>
        <dbReference type="ARBA" id="ARBA00023015"/>
    </source>
</evidence>
<dbReference type="RefSeq" id="WP_164679651.1">
    <property type="nucleotide sequence ID" value="NZ_CP049057.1"/>
</dbReference>
<evidence type="ECO:0000256" key="2">
    <source>
        <dbReference type="ARBA" id="ARBA00023125"/>
    </source>
</evidence>
<gene>
    <name evidence="6" type="ORF">G5B37_08695</name>
</gene>
<dbReference type="EMBL" id="CP049057">
    <property type="protein sequence ID" value="QIE59638.1"/>
    <property type="molecule type" value="Genomic_DNA"/>
</dbReference>
<organism evidence="6 7">
    <name type="scientific">Rasiella rasia</name>
    <dbReference type="NCBI Taxonomy" id="2744027"/>
    <lineage>
        <taxon>Bacteria</taxon>
        <taxon>Pseudomonadati</taxon>
        <taxon>Bacteroidota</taxon>
        <taxon>Flavobacteriia</taxon>
        <taxon>Flavobacteriales</taxon>
        <taxon>Flavobacteriaceae</taxon>
        <taxon>Rasiella</taxon>
    </lineage>
</organism>
<dbReference type="InterPro" id="IPR018060">
    <property type="entry name" value="HTH_AraC"/>
</dbReference>
<keyword evidence="4" id="KW-1133">Transmembrane helix</keyword>
<dbReference type="Proteomes" id="UP000505306">
    <property type="component" value="Chromosome"/>
</dbReference>
<dbReference type="AlphaFoldDB" id="A0A6G6GM66"/>
<evidence type="ECO:0000313" key="6">
    <source>
        <dbReference type="EMBL" id="QIE59638.1"/>
    </source>
</evidence>
<feature type="transmembrane region" description="Helical" evidence="4">
    <location>
        <begin position="96"/>
        <end position="118"/>
    </location>
</feature>
<keyword evidence="7" id="KW-1185">Reference proteome</keyword>
<dbReference type="InterPro" id="IPR009057">
    <property type="entry name" value="Homeodomain-like_sf"/>
</dbReference>
<feature type="transmembrane region" description="Helical" evidence="4">
    <location>
        <begin position="61"/>
        <end position="84"/>
    </location>
</feature>
<keyword evidence="4" id="KW-0812">Transmembrane</keyword>
<dbReference type="InterPro" id="IPR018062">
    <property type="entry name" value="HTH_AraC-typ_CS"/>
</dbReference>
<feature type="domain" description="HTH araC/xylS-type" evidence="5">
    <location>
        <begin position="262"/>
        <end position="361"/>
    </location>
</feature>
<reference evidence="6 7" key="1">
    <citation type="submission" date="2020-02" db="EMBL/GenBank/DDBJ databases">
        <title>Complete genome sequence of Flavobacteriaceae bacterium.</title>
        <authorList>
            <person name="Kim S.-J."/>
            <person name="Kim Y.-S."/>
            <person name="Kim K.-H."/>
        </authorList>
    </citation>
    <scope>NUCLEOTIDE SEQUENCE [LARGE SCALE GENOMIC DNA]</scope>
    <source>
        <strain evidence="6 7">RR4-40</strain>
    </source>
</reference>
<dbReference type="PROSITE" id="PS00041">
    <property type="entry name" value="HTH_ARAC_FAMILY_1"/>
    <property type="match status" value="1"/>
</dbReference>
<feature type="transmembrane region" description="Helical" evidence="4">
    <location>
        <begin position="138"/>
        <end position="161"/>
    </location>
</feature>
<keyword evidence="3" id="KW-0804">Transcription</keyword>
<dbReference type="PROSITE" id="PS01124">
    <property type="entry name" value="HTH_ARAC_FAMILY_2"/>
    <property type="match status" value="1"/>
</dbReference>
<keyword evidence="2" id="KW-0238">DNA-binding</keyword>
<dbReference type="GO" id="GO:0043565">
    <property type="term" value="F:sequence-specific DNA binding"/>
    <property type="evidence" value="ECO:0007669"/>
    <property type="project" value="InterPro"/>
</dbReference>
<evidence type="ECO:0000256" key="3">
    <source>
        <dbReference type="ARBA" id="ARBA00023163"/>
    </source>
</evidence>
<dbReference type="GO" id="GO:0003700">
    <property type="term" value="F:DNA-binding transcription factor activity"/>
    <property type="evidence" value="ECO:0007669"/>
    <property type="project" value="InterPro"/>
</dbReference>